<dbReference type="InterPro" id="IPR014710">
    <property type="entry name" value="RmlC-like_jellyroll"/>
</dbReference>
<reference evidence="6 7" key="1">
    <citation type="submission" date="2024-03" db="EMBL/GenBank/DDBJ databases">
        <authorList>
            <person name="Jo J.-H."/>
        </authorList>
    </citation>
    <scope>NUCLEOTIDE SEQUENCE [LARGE SCALE GENOMIC DNA]</scope>
    <source>
        <strain evidence="6 7">PS1R-30</strain>
    </source>
</reference>
<dbReference type="CDD" id="cd06124">
    <property type="entry name" value="cupin_NimR-like_N"/>
    <property type="match status" value="1"/>
</dbReference>
<dbReference type="PROSITE" id="PS01124">
    <property type="entry name" value="HTH_ARAC_FAMILY_2"/>
    <property type="match status" value="1"/>
</dbReference>
<keyword evidence="3" id="KW-0010">Activator</keyword>
<evidence type="ECO:0000259" key="5">
    <source>
        <dbReference type="PROSITE" id="PS01124"/>
    </source>
</evidence>
<evidence type="ECO:0000313" key="7">
    <source>
        <dbReference type="Proteomes" id="UP001361239"/>
    </source>
</evidence>
<dbReference type="Pfam" id="PF02311">
    <property type="entry name" value="AraC_binding"/>
    <property type="match status" value="1"/>
</dbReference>
<evidence type="ECO:0000256" key="2">
    <source>
        <dbReference type="ARBA" id="ARBA00023125"/>
    </source>
</evidence>
<dbReference type="RefSeq" id="WP_339586751.1">
    <property type="nucleotide sequence ID" value="NZ_JBBHJZ010000002.1"/>
</dbReference>
<sequence length="250" mass="27127">MLNDPNVEVARAVVGVGNDYPPSFELALHTHRRGQFLHATTGVLAVSTPQGAWVSPPQRAVWIPPGTPHAVRMIGPVSTRSVMIDPAIGQFDRCCRVVGVSPLLSALLAEACETALEYDEAGRDGLVMRLIVAEIERAPVIPLAVPFPSAPALAMRCHAFLEAPSVKSGVDEWADALHLNRRSFTRLFRRETGMSFAEWRQQACLAMALQRLVAGASVTEIALDLGYDSPASFSTMFRRVLGVPPSRYSV</sequence>
<dbReference type="SUPFAM" id="SSF51182">
    <property type="entry name" value="RmlC-like cupins"/>
    <property type="match status" value="1"/>
</dbReference>
<gene>
    <name evidence="6" type="ORF">WG901_09100</name>
</gene>
<proteinExistence type="predicted"/>
<evidence type="ECO:0000256" key="3">
    <source>
        <dbReference type="ARBA" id="ARBA00023159"/>
    </source>
</evidence>
<keyword evidence="2" id="KW-0238">DNA-binding</keyword>
<dbReference type="SUPFAM" id="SSF46689">
    <property type="entry name" value="Homeodomain-like"/>
    <property type="match status" value="2"/>
</dbReference>
<keyword evidence="4" id="KW-0804">Transcription</keyword>
<dbReference type="InterPro" id="IPR003313">
    <property type="entry name" value="AraC-bd"/>
</dbReference>
<accession>A0ABU8RVI1</accession>
<organism evidence="6 7">
    <name type="scientific">Novosphingobium anseongense</name>
    <dbReference type="NCBI Taxonomy" id="3133436"/>
    <lineage>
        <taxon>Bacteria</taxon>
        <taxon>Pseudomonadati</taxon>
        <taxon>Pseudomonadota</taxon>
        <taxon>Alphaproteobacteria</taxon>
        <taxon>Sphingomonadales</taxon>
        <taxon>Sphingomonadaceae</taxon>
        <taxon>Novosphingobium</taxon>
    </lineage>
</organism>
<dbReference type="PANTHER" id="PTHR11019">
    <property type="entry name" value="HTH-TYPE TRANSCRIPTIONAL REGULATOR NIMR"/>
    <property type="match status" value="1"/>
</dbReference>
<comment type="caution">
    <text evidence="6">The sequence shown here is derived from an EMBL/GenBank/DDBJ whole genome shotgun (WGS) entry which is preliminary data.</text>
</comment>
<evidence type="ECO:0000313" key="6">
    <source>
        <dbReference type="EMBL" id="MEJ5976789.1"/>
    </source>
</evidence>
<dbReference type="InterPro" id="IPR020449">
    <property type="entry name" value="Tscrpt_reg_AraC-type_HTH"/>
</dbReference>
<dbReference type="Proteomes" id="UP001361239">
    <property type="component" value="Unassembled WGS sequence"/>
</dbReference>
<dbReference type="InterPro" id="IPR009057">
    <property type="entry name" value="Homeodomain-like_sf"/>
</dbReference>
<dbReference type="Gene3D" id="1.10.10.60">
    <property type="entry name" value="Homeodomain-like"/>
    <property type="match status" value="2"/>
</dbReference>
<evidence type="ECO:0000256" key="1">
    <source>
        <dbReference type="ARBA" id="ARBA00023015"/>
    </source>
</evidence>
<dbReference type="PANTHER" id="PTHR11019:SF159">
    <property type="entry name" value="TRANSCRIPTIONAL REGULATOR-RELATED"/>
    <property type="match status" value="1"/>
</dbReference>
<dbReference type="InterPro" id="IPR011051">
    <property type="entry name" value="RmlC_Cupin_sf"/>
</dbReference>
<keyword evidence="7" id="KW-1185">Reference proteome</keyword>
<keyword evidence="1" id="KW-0805">Transcription regulation</keyword>
<dbReference type="Gene3D" id="2.60.120.10">
    <property type="entry name" value="Jelly Rolls"/>
    <property type="match status" value="1"/>
</dbReference>
<evidence type="ECO:0000256" key="4">
    <source>
        <dbReference type="ARBA" id="ARBA00023163"/>
    </source>
</evidence>
<dbReference type="InterPro" id="IPR018060">
    <property type="entry name" value="HTH_AraC"/>
</dbReference>
<name>A0ABU8RVI1_9SPHN</name>
<dbReference type="EMBL" id="JBBHJZ010000002">
    <property type="protein sequence ID" value="MEJ5976789.1"/>
    <property type="molecule type" value="Genomic_DNA"/>
</dbReference>
<feature type="domain" description="HTH araC/xylS-type" evidence="5">
    <location>
        <begin position="170"/>
        <end position="250"/>
    </location>
</feature>
<dbReference type="Pfam" id="PF12833">
    <property type="entry name" value="HTH_18"/>
    <property type="match status" value="1"/>
</dbReference>
<protein>
    <submittedName>
        <fullName evidence="6">Helix-turn-helix transcriptional regulator</fullName>
    </submittedName>
</protein>
<dbReference type="SMART" id="SM00342">
    <property type="entry name" value="HTH_ARAC"/>
    <property type="match status" value="1"/>
</dbReference>
<dbReference type="PRINTS" id="PR00032">
    <property type="entry name" value="HTHARAC"/>
</dbReference>